<evidence type="ECO:0000313" key="5">
    <source>
        <dbReference type="Proteomes" id="UP000241872"/>
    </source>
</evidence>
<keyword evidence="4" id="KW-0547">Nucleotide-binding</keyword>
<dbReference type="SMART" id="SM00487">
    <property type="entry name" value="DEXDc"/>
    <property type="match status" value="1"/>
</dbReference>
<sequence length="647" mass="72223">MSEREWKIWLEDGKIVLLTDGYDPAVVENIKLYLPTPRSFRRTTKTWHVPQMWETCVALRQLANRHRADLKMSDELRLWAMGEKLRLASIPDVNEHNVLQPIPNIERELPAMAEALKARPFQTVGVRFAATARNVLIADHPGLGKTLQTIGAVAESGLKGPVLVVAAPKSAAVITWPNELRQWVPDDVVIPISGSMKPAERAEAVERAKAYAEHGDKRVWIVTSPNYVRMRAELDTYGNYVYEGGQKIVQPVREALQGLFDFEWSAIVVDESHKTLACGTGNRKKWSAQRLGLELLRVKKDGLRIALSGTPFRGKEDNAYGTLQWLRPDLYTGFWKWAEKHFQIYGDGFGQIVGEVKDSEEFYNSLKPVMVRRTKAEVVKDLPPKIYAGEHLDPEDPNSAVAIWLPMEGKQLKAYQAMVKDAAVKLESGILSANGVLAEMTRLKQMACSYGDLAIAPTGEQTFRPSLPSNKFDYLVDLLSDRGIGSGEFDPTGKVIVASQFTKLLNLFYTELNKLGIRCHLLTGATSEKERVRMADAFQNTKIGDDTPHVFLLNTIAGGASITLDAADDVVTLDETWNKDDQEQVEDRAHRISRTDHTVTIHNLRSLGSIEERIATSAFAQERNIKSIIDGARGVEFALELLEGVKA</sequence>
<dbReference type="PROSITE" id="PS51192">
    <property type="entry name" value="HELICASE_ATP_BIND_1"/>
    <property type="match status" value="1"/>
</dbReference>
<dbReference type="Gene3D" id="3.40.50.300">
    <property type="entry name" value="P-loop containing nucleotide triphosphate hydrolases"/>
    <property type="match status" value="1"/>
</dbReference>
<dbReference type="Gene3D" id="3.40.50.10810">
    <property type="entry name" value="Tandem AAA-ATPase domain"/>
    <property type="match status" value="1"/>
</dbReference>
<dbReference type="Proteomes" id="UP000241872">
    <property type="component" value="Segment"/>
</dbReference>
<keyword evidence="4" id="KW-0067">ATP-binding</keyword>
<dbReference type="EMBL" id="MH025888">
    <property type="protein sequence ID" value="AVP43149.1"/>
    <property type="molecule type" value="Genomic_DNA"/>
</dbReference>
<gene>
    <name evidence="4" type="primary">51</name>
    <name evidence="4" type="ORF">PBI_BIGMAMA_51</name>
</gene>
<keyword evidence="4" id="KW-0347">Helicase</keyword>
<dbReference type="PANTHER" id="PTHR10799">
    <property type="entry name" value="SNF2/RAD54 HELICASE FAMILY"/>
    <property type="match status" value="1"/>
</dbReference>
<dbReference type="GO" id="GO:0016787">
    <property type="term" value="F:hydrolase activity"/>
    <property type="evidence" value="ECO:0007669"/>
    <property type="project" value="UniProtKB-KW"/>
</dbReference>
<accession>A0A2P1N571</accession>
<evidence type="ECO:0000313" key="4">
    <source>
        <dbReference type="EMBL" id="AVP43149.1"/>
    </source>
</evidence>
<reference evidence="5" key="1">
    <citation type="submission" date="2018-03" db="EMBL/GenBank/DDBJ databases">
        <authorList>
            <person name="Robinson P."/>
            <person name="Figel D."/>
            <person name="Zack K.M."/>
            <person name="Garlena R.A."/>
            <person name="Russell D.A."/>
            <person name="Pope W.H."/>
            <person name="Jacobs-Sera D."/>
            <person name="Hatfull G.F."/>
        </authorList>
    </citation>
    <scope>NUCLEOTIDE SEQUENCE [LARGE SCALE GENOMIC DNA]</scope>
</reference>
<protein>
    <submittedName>
        <fullName evidence="4">DNA helicase</fullName>
    </submittedName>
</protein>
<feature type="domain" description="Helicase C-terminal" evidence="3">
    <location>
        <begin position="471"/>
        <end position="629"/>
    </location>
</feature>
<keyword evidence="1" id="KW-0378">Hydrolase</keyword>
<evidence type="ECO:0000259" key="3">
    <source>
        <dbReference type="PROSITE" id="PS51194"/>
    </source>
</evidence>
<name>A0A2P1N571_9CAUD</name>
<dbReference type="InterPro" id="IPR014001">
    <property type="entry name" value="Helicase_ATP-bd"/>
</dbReference>
<dbReference type="InterPro" id="IPR000330">
    <property type="entry name" value="SNF2_N"/>
</dbReference>
<dbReference type="GO" id="GO:0005524">
    <property type="term" value="F:ATP binding"/>
    <property type="evidence" value="ECO:0007669"/>
    <property type="project" value="InterPro"/>
</dbReference>
<dbReference type="PROSITE" id="PS51194">
    <property type="entry name" value="HELICASE_CTER"/>
    <property type="match status" value="1"/>
</dbReference>
<feature type="domain" description="Helicase ATP-binding" evidence="2">
    <location>
        <begin position="126"/>
        <end position="329"/>
    </location>
</feature>
<dbReference type="Pfam" id="PF00176">
    <property type="entry name" value="SNF2-rel_dom"/>
    <property type="match status" value="1"/>
</dbReference>
<evidence type="ECO:0000259" key="2">
    <source>
        <dbReference type="PROSITE" id="PS51192"/>
    </source>
</evidence>
<organism evidence="4 5">
    <name type="scientific">Mycobacterium phage BigMama</name>
    <dbReference type="NCBI Taxonomy" id="2126786"/>
    <lineage>
        <taxon>Viruses</taxon>
        <taxon>Duplodnaviria</taxon>
        <taxon>Heunggongvirae</taxon>
        <taxon>Uroviricota</taxon>
        <taxon>Caudoviricetes</taxon>
        <taxon>Dclasvirinae</taxon>
        <taxon>Plotvirus</taxon>
        <taxon>Plotvirus plot</taxon>
    </lineage>
</organism>
<dbReference type="GO" id="GO:0004386">
    <property type="term" value="F:helicase activity"/>
    <property type="evidence" value="ECO:0007669"/>
    <property type="project" value="UniProtKB-KW"/>
</dbReference>
<evidence type="ECO:0000256" key="1">
    <source>
        <dbReference type="ARBA" id="ARBA00022801"/>
    </source>
</evidence>
<dbReference type="InterPro" id="IPR049730">
    <property type="entry name" value="SNF2/RAD54-like_C"/>
</dbReference>
<dbReference type="InterPro" id="IPR027417">
    <property type="entry name" value="P-loop_NTPase"/>
</dbReference>
<proteinExistence type="predicted"/>
<dbReference type="InterPro" id="IPR038718">
    <property type="entry name" value="SNF2-like_sf"/>
</dbReference>
<dbReference type="Pfam" id="PF00271">
    <property type="entry name" value="Helicase_C"/>
    <property type="match status" value="1"/>
</dbReference>
<dbReference type="InterPro" id="IPR001650">
    <property type="entry name" value="Helicase_C-like"/>
</dbReference>
<dbReference type="CDD" id="cd18793">
    <property type="entry name" value="SF2_C_SNF"/>
    <property type="match status" value="1"/>
</dbReference>
<dbReference type="SMART" id="SM00490">
    <property type="entry name" value="HELICc"/>
    <property type="match status" value="1"/>
</dbReference>
<dbReference type="SUPFAM" id="SSF52540">
    <property type="entry name" value="P-loop containing nucleoside triphosphate hydrolases"/>
    <property type="match status" value="2"/>
</dbReference>